<evidence type="ECO:0000313" key="17">
    <source>
        <dbReference type="Proteomes" id="UP000050424"/>
    </source>
</evidence>
<evidence type="ECO:0000256" key="2">
    <source>
        <dbReference type="ARBA" id="ARBA00007495"/>
    </source>
</evidence>
<feature type="transmembrane region" description="Helical" evidence="13">
    <location>
        <begin position="376"/>
        <end position="399"/>
    </location>
</feature>
<evidence type="ECO:0000256" key="3">
    <source>
        <dbReference type="ARBA" id="ARBA00022448"/>
    </source>
</evidence>
<protein>
    <recommendedName>
        <fullName evidence="12">Beta-xylanase</fullName>
        <ecNumber evidence="12">3.2.1.8</ecNumber>
    </recommendedName>
</protein>
<dbReference type="PRINTS" id="PR00134">
    <property type="entry name" value="GLHYDRLASE10"/>
</dbReference>
<dbReference type="GO" id="GO:0016020">
    <property type="term" value="C:membrane"/>
    <property type="evidence" value="ECO:0007669"/>
    <property type="project" value="UniProtKB-SubCell"/>
</dbReference>
<organism evidence="16 17">
    <name type="scientific">Neonectria ditissima</name>
    <dbReference type="NCBI Taxonomy" id="78410"/>
    <lineage>
        <taxon>Eukaryota</taxon>
        <taxon>Fungi</taxon>
        <taxon>Dikarya</taxon>
        <taxon>Ascomycota</taxon>
        <taxon>Pezizomycotina</taxon>
        <taxon>Sordariomycetes</taxon>
        <taxon>Hypocreomycetidae</taxon>
        <taxon>Hypocreales</taxon>
        <taxon>Nectriaceae</taxon>
        <taxon>Neonectria</taxon>
    </lineage>
</organism>
<dbReference type="OrthoDB" id="6730379at2759"/>
<keyword evidence="16" id="KW-0858">Xylan degradation</keyword>
<evidence type="ECO:0000256" key="8">
    <source>
        <dbReference type="ARBA" id="ARBA00023180"/>
    </source>
</evidence>
<dbReference type="GO" id="GO:0022857">
    <property type="term" value="F:transmembrane transporter activity"/>
    <property type="evidence" value="ECO:0007669"/>
    <property type="project" value="InterPro"/>
</dbReference>
<evidence type="ECO:0000256" key="7">
    <source>
        <dbReference type="ARBA" id="ARBA00023136"/>
    </source>
</evidence>
<dbReference type="InterPro" id="IPR011701">
    <property type="entry name" value="MFS"/>
</dbReference>
<keyword evidence="10 12" id="KW-0624">Polysaccharide degradation</keyword>
<evidence type="ECO:0000256" key="13">
    <source>
        <dbReference type="SAM" id="Phobius"/>
    </source>
</evidence>
<evidence type="ECO:0000256" key="9">
    <source>
        <dbReference type="ARBA" id="ARBA00023277"/>
    </source>
</evidence>
<dbReference type="PROSITE" id="PS51760">
    <property type="entry name" value="GH10_2"/>
    <property type="match status" value="1"/>
</dbReference>
<feature type="transmembrane region" description="Helical" evidence="13">
    <location>
        <begin position="125"/>
        <end position="143"/>
    </location>
</feature>
<dbReference type="InterPro" id="IPR017853">
    <property type="entry name" value="GH"/>
</dbReference>
<evidence type="ECO:0000256" key="6">
    <source>
        <dbReference type="ARBA" id="ARBA00022989"/>
    </source>
</evidence>
<evidence type="ECO:0000256" key="1">
    <source>
        <dbReference type="ARBA" id="ARBA00004141"/>
    </source>
</evidence>
<evidence type="ECO:0000256" key="12">
    <source>
        <dbReference type="RuleBase" id="RU361174"/>
    </source>
</evidence>
<keyword evidence="5 12" id="KW-0378">Hydrolase</keyword>
<evidence type="ECO:0000256" key="5">
    <source>
        <dbReference type="ARBA" id="ARBA00022801"/>
    </source>
</evidence>
<evidence type="ECO:0000259" key="14">
    <source>
        <dbReference type="PROSITE" id="PS50850"/>
    </source>
</evidence>
<reference evidence="16 17" key="1">
    <citation type="submission" date="2015-09" db="EMBL/GenBank/DDBJ databases">
        <title>Draft genome of a European isolate of the apple canker pathogen Neonectria ditissima.</title>
        <authorList>
            <person name="Gomez-Cortecero A."/>
            <person name="Harrison R.J."/>
            <person name="Armitage A.D."/>
        </authorList>
    </citation>
    <scope>NUCLEOTIDE SEQUENCE [LARGE SCALE GENOMIC DNA]</scope>
    <source>
        <strain evidence="16 17">R09/05</strain>
    </source>
</reference>
<keyword evidence="6 13" id="KW-1133">Transmembrane helix</keyword>
<dbReference type="EC" id="3.2.1.8" evidence="12"/>
<keyword evidence="17" id="KW-1185">Reference proteome</keyword>
<evidence type="ECO:0000259" key="15">
    <source>
        <dbReference type="PROSITE" id="PS51760"/>
    </source>
</evidence>
<dbReference type="InterPro" id="IPR001000">
    <property type="entry name" value="GH10_dom"/>
</dbReference>
<keyword evidence="8" id="KW-0325">Glycoprotein</keyword>
<dbReference type="Pfam" id="PF00331">
    <property type="entry name" value="Glyco_hydro_10"/>
    <property type="match status" value="1"/>
</dbReference>
<dbReference type="EMBL" id="LKCW01000227">
    <property type="protein sequence ID" value="KPM35899.1"/>
    <property type="molecule type" value="Genomic_DNA"/>
</dbReference>
<comment type="catalytic activity">
    <reaction evidence="12">
        <text>Endohydrolysis of (1-&gt;4)-beta-D-xylosidic linkages in xylans.</text>
        <dbReference type="EC" id="3.2.1.8"/>
    </reaction>
</comment>
<keyword evidence="3" id="KW-0813">Transport</keyword>
<comment type="subcellular location">
    <subcellularLocation>
        <location evidence="1">Membrane</location>
        <topology evidence="1">Multi-pass membrane protein</topology>
    </subcellularLocation>
</comment>
<dbReference type="AlphaFoldDB" id="A0A0P7APE4"/>
<feature type="domain" description="GH10" evidence="15">
    <location>
        <begin position="512"/>
        <end position="812"/>
    </location>
</feature>
<keyword evidence="9 12" id="KW-0119">Carbohydrate metabolism</keyword>
<sequence length="828" mass="92560">MSHEKEAADVCASRPGSIKDGVINDISTSEALNLYRDSNDDVTAEEARALRWKIDFRLMPLLCLTYALQSIDKNTLSYAAVFGLQENLNLKGTEYSWAGAIFYLGYMIWEFPTNMMLQRLPINRFMSGTVILWGIVLMCHGTVENFSSLAAVRTLLGVFEASINPGTMLLFSMYYTRAEQPLRMGIWVGSAGFGYIIAGIASFGIGHIKATLAAWRLMFIIWGAITTAWGLILFLTLPDAPMRASFLTEKQRAMVVSRVKDNGTGIENRHFKVKQFVEAMLDLKTWLLFLFAVTSNSPNGGLSAFQGLIIKGTGFSTLQTTLHQMPSGAVQLVACPLACYFATRFANCRILIMLLALVPFLVGILGLRLISEDKPYGRLACLWISFSYTATWTLSMSVATANTAGHTKKITTNAMLLIGKLLPSRLCLLIKTVRLFATERDNLGNHITESSLLLDFMQVDPLSHLHKYHMLLEYLTIPLLAASLPITSAQLDLWAKKAGLKYFGAATDSPGQRERAGYEDAYPRYDAILRDTREFGQTTPTNGQKWVFTEPEKGHFNFTEGEIVSSIAEETGQYLRCHALVWHSQLAPWVETTDWTRKSLTKAIQKHIRKVAGHWRGRCYAWDVVNEALNEDGTYRESVFYKVLGEDYIKLAFREAAKADPHAKLYYNDYNLESPGAKSEGAIRIVKMLQREGIKVHGIGMQAHLVAHRAPSLDSQIAVMKSYAKTGVEVALTELDVRIELPVNKTNLAWQKTAYSNSVGACVQVPACVGITIWDFYDPFSWVPYVFEGEGAALLWFDDFRRHPAYYGALDALQNATARCGKEGRHRC</sequence>
<gene>
    <name evidence="16" type="ORF">AK830_g10668</name>
</gene>
<keyword evidence="4 13" id="KW-0812">Transmembrane</keyword>
<dbReference type="PANTHER" id="PTHR43791">
    <property type="entry name" value="PERMEASE-RELATED"/>
    <property type="match status" value="1"/>
</dbReference>
<dbReference type="InterPro" id="IPR020846">
    <property type="entry name" value="MFS_dom"/>
</dbReference>
<dbReference type="Gene3D" id="3.20.20.80">
    <property type="entry name" value="Glycosidases"/>
    <property type="match status" value="1"/>
</dbReference>
<comment type="similarity">
    <text evidence="2 12">Belongs to the glycosyl hydrolase 10 (cellulase F) family.</text>
</comment>
<feature type="transmembrane region" description="Helical" evidence="13">
    <location>
        <begin position="186"/>
        <end position="208"/>
    </location>
</feature>
<keyword evidence="7 13" id="KW-0472">Membrane</keyword>
<comment type="caution">
    <text evidence="16">The sequence shown here is derived from an EMBL/GenBank/DDBJ whole genome shotgun (WGS) entry which is preliminary data.</text>
</comment>
<dbReference type="PANTHER" id="PTHR43791:SF97">
    <property type="entry name" value="ALLANTOATE TRANSPORTER, PUTATIVE (AFU_ORTHOLOGUE AFUA_1G14700)-RELATED"/>
    <property type="match status" value="1"/>
</dbReference>
<evidence type="ECO:0000256" key="10">
    <source>
        <dbReference type="ARBA" id="ARBA00023326"/>
    </source>
</evidence>
<dbReference type="PROSITE" id="PS50850">
    <property type="entry name" value="MFS"/>
    <property type="match status" value="1"/>
</dbReference>
<accession>A0A0P7APE4</accession>
<feature type="transmembrane region" description="Helical" evidence="13">
    <location>
        <begin position="214"/>
        <end position="237"/>
    </location>
</feature>
<dbReference type="Gene3D" id="1.20.1250.20">
    <property type="entry name" value="MFS general substrate transporter like domains"/>
    <property type="match status" value="1"/>
</dbReference>
<evidence type="ECO:0000256" key="4">
    <source>
        <dbReference type="ARBA" id="ARBA00022692"/>
    </source>
</evidence>
<dbReference type="SMART" id="SM00633">
    <property type="entry name" value="Glyco_10"/>
    <property type="match status" value="1"/>
</dbReference>
<dbReference type="SUPFAM" id="SSF51445">
    <property type="entry name" value="(Trans)glycosidases"/>
    <property type="match status" value="1"/>
</dbReference>
<dbReference type="InterPro" id="IPR036259">
    <property type="entry name" value="MFS_trans_sf"/>
</dbReference>
<evidence type="ECO:0000256" key="11">
    <source>
        <dbReference type="ARBA" id="ARBA00037968"/>
    </source>
</evidence>
<feature type="transmembrane region" description="Helical" evidence="13">
    <location>
        <begin position="350"/>
        <end position="370"/>
    </location>
</feature>
<feature type="transmembrane region" description="Helical" evidence="13">
    <location>
        <begin position="155"/>
        <end position="174"/>
    </location>
</feature>
<name>A0A0P7APE4_9HYPO</name>
<dbReference type="FunFam" id="1.20.1250.20:FF:000064">
    <property type="entry name" value="MFS allantoate transporter"/>
    <property type="match status" value="1"/>
</dbReference>
<comment type="similarity">
    <text evidence="11">Belongs to the major facilitator superfamily. Allantoate permease family.</text>
</comment>
<dbReference type="Proteomes" id="UP000050424">
    <property type="component" value="Unassembled WGS sequence"/>
</dbReference>
<keyword evidence="12 16" id="KW-0326">Glycosidase</keyword>
<dbReference type="GO" id="GO:0045493">
    <property type="term" value="P:xylan catabolic process"/>
    <property type="evidence" value="ECO:0007669"/>
    <property type="project" value="UniProtKB-KW"/>
</dbReference>
<dbReference type="GO" id="GO:0031176">
    <property type="term" value="F:endo-1,4-beta-xylanase activity"/>
    <property type="evidence" value="ECO:0007669"/>
    <property type="project" value="UniProtKB-EC"/>
</dbReference>
<dbReference type="SUPFAM" id="SSF103473">
    <property type="entry name" value="MFS general substrate transporter"/>
    <property type="match status" value="1"/>
</dbReference>
<evidence type="ECO:0000313" key="16">
    <source>
        <dbReference type="EMBL" id="KPM35899.1"/>
    </source>
</evidence>
<dbReference type="Pfam" id="PF07690">
    <property type="entry name" value="MFS_1"/>
    <property type="match status" value="1"/>
</dbReference>
<proteinExistence type="inferred from homology"/>
<feature type="domain" description="Major facilitator superfamily (MFS) profile" evidence="14">
    <location>
        <begin position="58"/>
        <end position="475"/>
    </location>
</feature>